<reference evidence="4 5" key="2">
    <citation type="journal article" date="2017" name="Antonie Van Leeuwenhoek">
        <title>Rhizobium rhizosphaerae sp. nov., a novel species isolated from rice rhizosphere.</title>
        <authorList>
            <person name="Zhao J.J."/>
            <person name="Zhang J."/>
            <person name="Zhang R.J."/>
            <person name="Zhang C.W."/>
            <person name="Yin H.Q."/>
            <person name="Zhang X.X."/>
        </authorList>
    </citation>
    <scope>NUCLEOTIDE SEQUENCE [LARGE SCALE GENOMIC DNA]</scope>
    <source>
        <strain evidence="4 5">ACAM 611</strain>
    </source>
</reference>
<gene>
    <name evidence="4" type="ORF">GPUN_0668</name>
</gene>
<evidence type="ECO:0000256" key="1">
    <source>
        <dbReference type="ARBA" id="ARBA00004275"/>
    </source>
</evidence>
<dbReference type="InterPro" id="IPR051053">
    <property type="entry name" value="ECH/Chromodomain_protein"/>
</dbReference>
<dbReference type="InterPro" id="IPR001753">
    <property type="entry name" value="Enoyl-CoA_hydra/iso"/>
</dbReference>
<dbReference type="InterPro" id="IPR029045">
    <property type="entry name" value="ClpP/crotonase-like_dom_sf"/>
</dbReference>
<accession>H5T931</accession>
<dbReference type="Pfam" id="PF00378">
    <property type="entry name" value="ECH_1"/>
    <property type="match status" value="1"/>
</dbReference>
<dbReference type="Proteomes" id="UP000053586">
    <property type="component" value="Unassembled WGS sequence"/>
</dbReference>
<name>H5T931_9ALTE</name>
<dbReference type="EMBL" id="BAET01000007">
    <property type="protein sequence ID" value="GAB54808.1"/>
    <property type="molecule type" value="Genomic_DNA"/>
</dbReference>
<comment type="subcellular location">
    <subcellularLocation>
        <location evidence="1">Peroxisome</location>
    </subcellularLocation>
</comment>
<keyword evidence="2" id="KW-0576">Peroxisome</keyword>
<dbReference type="GO" id="GO:0004165">
    <property type="term" value="F:delta(3)-delta(2)-enoyl-CoA isomerase activity"/>
    <property type="evidence" value="ECO:0007669"/>
    <property type="project" value="UniProtKB-ARBA"/>
</dbReference>
<keyword evidence="5" id="KW-1185">Reference proteome</keyword>
<dbReference type="Gene3D" id="3.90.226.10">
    <property type="entry name" value="2-enoyl-CoA Hydratase, Chain A, domain 1"/>
    <property type="match status" value="1"/>
</dbReference>
<dbReference type="CDD" id="cd06558">
    <property type="entry name" value="crotonase-like"/>
    <property type="match status" value="1"/>
</dbReference>
<dbReference type="AlphaFoldDB" id="H5T931"/>
<comment type="caution">
    <text evidence="4">The sequence shown here is derived from an EMBL/GenBank/DDBJ whole genome shotgun (WGS) entry which is preliminary data.</text>
</comment>
<dbReference type="PANTHER" id="PTHR43684">
    <property type="match status" value="1"/>
</dbReference>
<dbReference type="eggNOG" id="COG1024">
    <property type="taxonomic scope" value="Bacteria"/>
</dbReference>
<dbReference type="STRING" id="56804.BAE46_08290"/>
<dbReference type="RefSeq" id="WP_006003329.1">
    <property type="nucleotide sequence ID" value="NZ_BAET01000007.1"/>
</dbReference>
<protein>
    <submittedName>
        <fullName evidence="4">Peroxisomal 3,2-trans-enoyl-CoA isomerase</fullName>
    </submittedName>
</protein>
<keyword evidence="3 4" id="KW-0413">Isomerase</keyword>
<proteinExistence type="predicted"/>
<reference evidence="4 5" key="1">
    <citation type="journal article" date="2012" name="J. Bacteriol.">
        <title>Genome sequence of proteorhodopsin-containing sea ice bacterium Glaciecola punicea ACAM 611T.</title>
        <authorList>
            <person name="Qin Q.-L."/>
            <person name="Xie B.-B."/>
            <person name="Shu Y.-L."/>
            <person name="Rong J.-C."/>
            <person name="Zhao D.-L."/>
            <person name="Zhang X.-Y."/>
            <person name="Chen X.-L."/>
            <person name="Zhou B.-C."/>
            <person name="Zhanga Y.-Z."/>
        </authorList>
    </citation>
    <scope>NUCLEOTIDE SEQUENCE [LARGE SCALE GENOMIC DNA]</scope>
    <source>
        <strain evidence="4 5">ACAM 611</strain>
    </source>
</reference>
<evidence type="ECO:0000256" key="2">
    <source>
        <dbReference type="ARBA" id="ARBA00023140"/>
    </source>
</evidence>
<evidence type="ECO:0000313" key="5">
    <source>
        <dbReference type="Proteomes" id="UP000053586"/>
    </source>
</evidence>
<dbReference type="SUPFAM" id="SSF52096">
    <property type="entry name" value="ClpP/crotonase"/>
    <property type="match status" value="1"/>
</dbReference>
<organism evidence="4 5">
    <name type="scientific">Glaciecola punicea ACAM 611</name>
    <dbReference type="NCBI Taxonomy" id="1121923"/>
    <lineage>
        <taxon>Bacteria</taxon>
        <taxon>Pseudomonadati</taxon>
        <taxon>Pseudomonadota</taxon>
        <taxon>Gammaproteobacteria</taxon>
        <taxon>Alteromonadales</taxon>
        <taxon>Alteromonadaceae</taxon>
        <taxon>Glaciecola</taxon>
    </lineage>
</organism>
<evidence type="ECO:0000313" key="4">
    <source>
        <dbReference type="EMBL" id="GAB54808.1"/>
    </source>
</evidence>
<dbReference type="PANTHER" id="PTHR43684:SF1">
    <property type="entry name" value="ENOYL-COA DELTA ISOMERASE 2"/>
    <property type="match status" value="1"/>
</dbReference>
<evidence type="ECO:0000256" key="3">
    <source>
        <dbReference type="ARBA" id="ARBA00023235"/>
    </source>
</evidence>
<sequence length="287" mass="31653">MTRVLYLNYLNLNDNAATYIQSSFTGSVLTIMMNKPKKLNGWTSEMMEAIAIAFEKATQDEPTKVAIFTGTGDYFSAGVNLSGTIKLMAPKKLHRLIVQHNEELFDRFLTFPKPLLVAINGPAIGASVTSASLCDGIIASHTATFSTPFAALGVSPEGCSSVHFARLMGEDNAQRMLASEGWKPNAEEALTVGLVQWVVQKDRLQAEAEKIAQAWVASGRSRTILGGSELAELQLVNASESIELANRFLGADFLRGQFTFLWRKKKRLASLMFLSLWLLRPLWKHLL</sequence>